<dbReference type="AlphaFoldDB" id="A0A804RLH2"/>
<protein>
    <submittedName>
        <fullName evidence="2">Uncharacterized protein</fullName>
    </submittedName>
</protein>
<feature type="compositionally biased region" description="Low complexity" evidence="1">
    <location>
        <begin position="74"/>
        <end position="83"/>
    </location>
</feature>
<dbReference type="EnsemblPlants" id="Zm00001eb423050_T004">
    <property type="protein sequence ID" value="Zm00001eb423050_P004"/>
    <property type="gene ID" value="Zm00001eb423050"/>
</dbReference>
<sequence>STRPATLFLAALYKLSPLPLPPALVGEKEQRDTETERSRGERRQVSGDGSSGRRSGGGGGDEGAGGGRLPRRPPGGAAASQQRLLRRLIPRHRRRQREEGDGVPRPQGRRRGAGRRHGAHGLLHARDDRLRPPQGHQGTEPPGADPGRRHVVRRRAPEDQPMPERRRRGLHREAPAEQGRAAPPELLRRREAQQGRRAVRGRRRGQEESKAAASCRRRVAVWTASEPRRSRHGAALVGRGVPAAPAQARRAGVRGAVPGRAPAQVGVVGRPLLALPVVRLSSGACPGHQQETGDANAEFFSC</sequence>
<dbReference type="Proteomes" id="UP000007305">
    <property type="component" value="Chromosome 10"/>
</dbReference>
<proteinExistence type="predicted"/>
<feature type="compositionally biased region" description="Basic residues" evidence="1">
    <location>
        <begin position="107"/>
        <end position="119"/>
    </location>
</feature>
<organism evidence="2 3">
    <name type="scientific">Zea mays</name>
    <name type="common">Maize</name>
    <dbReference type="NCBI Taxonomy" id="4577"/>
    <lineage>
        <taxon>Eukaryota</taxon>
        <taxon>Viridiplantae</taxon>
        <taxon>Streptophyta</taxon>
        <taxon>Embryophyta</taxon>
        <taxon>Tracheophyta</taxon>
        <taxon>Spermatophyta</taxon>
        <taxon>Magnoliopsida</taxon>
        <taxon>Liliopsida</taxon>
        <taxon>Poales</taxon>
        <taxon>Poaceae</taxon>
        <taxon>PACMAD clade</taxon>
        <taxon>Panicoideae</taxon>
        <taxon>Andropogonodae</taxon>
        <taxon>Andropogoneae</taxon>
        <taxon>Tripsacinae</taxon>
        <taxon>Zea</taxon>
    </lineage>
</organism>
<reference evidence="3" key="1">
    <citation type="journal article" date="2009" name="Science">
        <title>The B73 maize genome: complexity, diversity, and dynamics.</title>
        <authorList>
            <person name="Schnable P.S."/>
            <person name="Ware D."/>
            <person name="Fulton R.S."/>
            <person name="Stein J.C."/>
            <person name="Wei F."/>
            <person name="Pasternak S."/>
            <person name="Liang C."/>
            <person name="Zhang J."/>
            <person name="Fulton L."/>
            <person name="Graves T.A."/>
            <person name="Minx P."/>
            <person name="Reily A.D."/>
            <person name="Courtney L."/>
            <person name="Kruchowski S.S."/>
            <person name="Tomlinson C."/>
            <person name="Strong C."/>
            <person name="Delehaunty K."/>
            <person name="Fronick C."/>
            <person name="Courtney B."/>
            <person name="Rock S.M."/>
            <person name="Belter E."/>
            <person name="Du F."/>
            <person name="Kim K."/>
            <person name="Abbott R.M."/>
            <person name="Cotton M."/>
            <person name="Levy A."/>
            <person name="Marchetto P."/>
            <person name="Ochoa K."/>
            <person name="Jackson S.M."/>
            <person name="Gillam B."/>
            <person name="Chen W."/>
            <person name="Yan L."/>
            <person name="Higginbotham J."/>
            <person name="Cardenas M."/>
            <person name="Waligorski J."/>
            <person name="Applebaum E."/>
            <person name="Phelps L."/>
            <person name="Falcone J."/>
            <person name="Kanchi K."/>
            <person name="Thane T."/>
            <person name="Scimone A."/>
            <person name="Thane N."/>
            <person name="Henke J."/>
            <person name="Wang T."/>
            <person name="Ruppert J."/>
            <person name="Shah N."/>
            <person name="Rotter K."/>
            <person name="Hodges J."/>
            <person name="Ingenthron E."/>
            <person name="Cordes M."/>
            <person name="Kohlberg S."/>
            <person name="Sgro J."/>
            <person name="Delgado B."/>
            <person name="Mead K."/>
            <person name="Chinwalla A."/>
            <person name="Leonard S."/>
            <person name="Crouse K."/>
            <person name="Collura K."/>
            <person name="Kudrna D."/>
            <person name="Currie J."/>
            <person name="He R."/>
            <person name="Angelova A."/>
            <person name="Rajasekar S."/>
            <person name="Mueller T."/>
            <person name="Lomeli R."/>
            <person name="Scara G."/>
            <person name="Ko A."/>
            <person name="Delaney K."/>
            <person name="Wissotski M."/>
            <person name="Lopez G."/>
            <person name="Campos D."/>
            <person name="Braidotti M."/>
            <person name="Ashley E."/>
            <person name="Golser W."/>
            <person name="Kim H."/>
            <person name="Lee S."/>
            <person name="Lin J."/>
            <person name="Dujmic Z."/>
            <person name="Kim W."/>
            <person name="Talag J."/>
            <person name="Zuccolo A."/>
            <person name="Fan C."/>
            <person name="Sebastian A."/>
            <person name="Kramer M."/>
            <person name="Spiegel L."/>
            <person name="Nascimento L."/>
            <person name="Zutavern T."/>
            <person name="Miller B."/>
            <person name="Ambroise C."/>
            <person name="Muller S."/>
            <person name="Spooner W."/>
            <person name="Narechania A."/>
            <person name="Ren L."/>
            <person name="Wei S."/>
            <person name="Kumari S."/>
            <person name="Faga B."/>
            <person name="Levy M.J."/>
            <person name="McMahan L."/>
            <person name="Van Buren P."/>
            <person name="Vaughn M.W."/>
            <person name="Ying K."/>
            <person name="Yeh C.-T."/>
            <person name="Emrich S.J."/>
            <person name="Jia Y."/>
            <person name="Kalyanaraman A."/>
            <person name="Hsia A.-P."/>
            <person name="Barbazuk W.B."/>
            <person name="Baucom R.S."/>
            <person name="Brutnell T.P."/>
            <person name="Carpita N.C."/>
            <person name="Chaparro C."/>
            <person name="Chia J.-M."/>
            <person name="Deragon J.-M."/>
            <person name="Estill J.C."/>
            <person name="Fu Y."/>
            <person name="Jeddeloh J.A."/>
            <person name="Han Y."/>
            <person name="Lee H."/>
            <person name="Li P."/>
            <person name="Lisch D.R."/>
            <person name="Liu S."/>
            <person name="Liu Z."/>
            <person name="Nagel D.H."/>
            <person name="McCann M.C."/>
            <person name="SanMiguel P."/>
            <person name="Myers A.M."/>
            <person name="Nettleton D."/>
            <person name="Nguyen J."/>
            <person name="Penning B.W."/>
            <person name="Ponnala L."/>
            <person name="Schneider K.L."/>
            <person name="Schwartz D.C."/>
            <person name="Sharma A."/>
            <person name="Soderlund C."/>
            <person name="Springer N.M."/>
            <person name="Sun Q."/>
            <person name="Wang H."/>
            <person name="Waterman M."/>
            <person name="Westerman R."/>
            <person name="Wolfgruber T.K."/>
            <person name="Yang L."/>
            <person name="Yu Y."/>
            <person name="Zhang L."/>
            <person name="Zhou S."/>
            <person name="Zhu Q."/>
            <person name="Bennetzen J.L."/>
            <person name="Dawe R.K."/>
            <person name="Jiang J."/>
            <person name="Jiang N."/>
            <person name="Presting G.G."/>
            <person name="Wessler S.R."/>
            <person name="Aluru S."/>
            <person name="Martienssen R.A."/>
            <person name="Clifton S.W."/>
            <person name="McCombie W.R."/>
            <person name="Wing R.A."/>
            <person name="Wilson R.K."/>
        </authorList>
    </citation>
    <scope>NUCLEOTIDE SEQUENCE [LARGE SCALE GENOMIC DNA]</scope>
    <source>
        <strain evidence="3">cv. B73</strain>
    </source>
</reference>
<accession>A0A804RLH2</accession>
<keyword evidence="3" id="KW-1185">Reference proteome</keyword>
<dbReference type="Gramene" id="Zm00001eb423050_T004">
    <property type="protein sequence ID" value="Zm00001eb423050_P004"/>
    <property type="gene ID" value="Zm00001eb423050"/>
</dbReference>
<dbReference type="InParanoid" id="A0A804RLH2"/>
<evidence type="ECO:0000313" key="3">
    <source>
        <dbReference type="Proteomes" id="UP000007305"/>
    </source>
</evidence>
<reference evidence="2" key="2">
    <citation type="submission" date="2019-07" db="EMBL/GenBank/DDBJ databases">
        <authorList>
            <person name="Seetharam A."/>
            <person name="Woodhouse M."/>
            <person name="Cannon E."/>
        </authorList>
    </citation>
    <scope>NUCLEOTIDE SEQUENCE [LARGE SCALE GENOMIC DNA]</scope>
    <source>
        <strain evidence="2">cv. B73</strain>
    </source>
</reference>
<reference evidence="2" key="3">
    <citation type="submission" date="2021-05" db="UniProtKB">
        <authorList>
            <consortium name="EnsemblPlants"/>
        </authorList>
    </citation>
    <scope>IDENTIFICATION</scope>
    <source>
        <strain evidence="2">cv. B73</strain>
    </source>
</reference>
<name>A0A804RLH2_MAIZE</name>
<feature type="compositionally biased region" description="Basic residues" evidence="1">
    <location>
        <begin position="84"/>
        <end position="95"/>
    </location>
</feature>
<gene>
    <name evidence="2" type="primary">LOC100272408</name>
</gene>
<evidence type="ECO:0000313" key="2">
    <source>
        <dbReference type="EnsemblPlants" id="Zm00001eb423050_P004"/>
    </source>
</evidence>
<feature type="compositionally biased region" description="Basic and acidic residues" evidence="1">
    <location>
        <begin position="155"/>
        <end position="164"/>
    </location>
</feature>
<feature type="region of interest" description="Disordered" evidence="1">
    <location>
        <begin position="15"/>
        <end position="213"/>
    </location>
</feature>
<evidence type="ECO:0000256" key="1">
    <source>
        <dbReference type="SAM" id="MobiDB-lite"/>
    </source>
</evidence>
<feature type="compositionally biased region" description="Gly residues" evidence="1">
    <location>
        <begin position="54"/>
        <end position="68"/>
    </location>
</feature>
<feature type="compositionally biased region" description="Basic and acidic residues" evidence="1">
    <location>
        <begin position="26"/>
        <end position="45"/>
    </location>
</feature>